<evidence type="ECO:0008006" key="3">
    <source>
        <dbReference type="Google" id="ProtNLM"/>
    </source>
</evidence>
<sequence>MPELKDSQTAFALDFGGGATVPLRARWGVRGDLRALVAFPASDAPGLSTGGTADPIWMERVTVGLDYRF</sequence>
<protein>
    <recommendedName>
        <fullName evidence="3">Outer membrane protein beta-barrel domain-containing protein</fullName>
    </recommendedName>
</protein>
<evidence type="ECO:0000313" key="2">
    <source>
        <dbReference type="Proteomes" id="UP000317716"/>
    </source>
</evidence>
<reference evidence="1 2" key="1">
    <citation type="journal article" date="2019" name="Nat. Microbiol.">
        <title>Mediterranean grassland soil C-N compound turnover is dependent on rainfall and depth, and is mediated by genomically divergent microorganisms.</title>
        <authorList>
            <person name="Diamond S."/>
            <person name="Andeer P.F."/>
            <person name="Li Z."/>
            <person name="Crits-Christoph A."/>
            <person name="Burstein D."/>
            <person name="Anantharaman K."/>
            <person name="Lane K.R."/>
            <person name="Thomas B.C."/>
            <person name="Pan C."/>
            <person name="Northen T.R."/>
            <person name="Banfield J.F."/>
        </authorList>
    </citation>
    <scope>NUCLEOTIDE SEQUENCE [LARGE SCALE GENOMIC DNA]</scope>
    <source>
        <strain evidence="1">WS_2</strain>
    </source>
</reference>
<gene>
    <name evidence="1" type="ORF">E6K72_04860</name>
</gene>
<organism evidence="1 2">
    <name type="scientific">Eiseniibacteriota bacterium</name>
    <dbReference type="NCBI Taxonomy" id="2212470"/>
    <lineage>
        <taxon>Bacteria</taxon>
        <taxon>Candidatus Eiseniibacteriota</taxon>
    </lineage>
</organism>
<proteinExistence type="predicted"/>
<evidence type="ECO:0000313" key="1">
    <source>
        <dbReference type="EMBL" id="TMQ56535.1"/>
    </source>
</evidence>
<dbReference type="AlphaFoldDB" id="A0A538SYV2"/>
<dbReference type="Proteomes" id="UP000317716">
    <property type="component" value="Unassembled WGS sequence"/>
</dbReference>
<comment type="caution">
    <text evidence="1">The sequence shown here is derived from an EMBL/GenBank/DDBJ whole genome shotgun (WGS) entry which is preliminary data.</text>
</comment>
<name>A0A538SYV2_UNCEI</name>
<dbReference type="EMBL" id="VBOS01000163">
    <property type="protein sequence ID" value="TMQ56535.1"/>
    <property type="molecule type" value="Genomic_DNA"/>
</dbReference>
<accession>A0A538SYV2</accession>